<keyword evidence="23" id="KW-1185">Reference proteome</keyword>
<feature type="transmembrane region" description="Helical" evidence="20">
    <location>
        <begin position="427"/>
        <end position="447"/>
    </location>
</feature>
<feature type="transmembrane region" description="Helical" evidence="20">
    <location>
        <begin position="459"/>
        <end position="484"/>
    </location>
</feature>
<gene>
    <name evidence="22" type="ORF">FCM35_KLT13408</name>
</gene>
<dbReference type="GO" id="GO:0006508">
    <property type="term" value="P:proteolysis"/>
    <property type="evidence" value="ECO:0007669"/>
    <property type="project" value="UniProtKB-KW"/>
</dbReference>
<keyword evidence="14 20" id="KW-1133">Transmembrane helix</keyword>
<keyword evidence="12" id="KW-0256">Endoplasmic reticulum</keyword>
<organism evidence="22 23">
    <name type="scientific">Carex littledalei</name>
    <dbReference type="NCBI Taxonomy" id="544730"/>
    <lineage>
        <taxon>Eukaryota</taxon>
        <taxon>Viridiplantae</taxon>
        <taxon>Streptophyta</taxon>
        <taxon>Embryophyta</taxon>
        <taxon>Tracheophyta</taxon>
        <taxon>Spermatophyta</taxon>
        <taxon>Magnoliopsida</taxon>
        <taxon>Liliopsida</taxon>
        <taxon>Poales</taxon>
        <taxon>Cyperaceae</taxon>
        <taxon>Cyperoideae</taxon>
        <taxon>Cariceae</taxon>
        <taxon>Carex</taxon>
        <taxon>Carex subgen. Euthyceras</taxon>
    </lineage>
</organism>
<feature type="transmembrane region" description="Helical" evidence="20">
    <location>
        <begin position="562"/>
        <end position="583"/>
    </location>
</feature>
<evidence type="ECO:0000313" key="22">
    <source>
        <dbReference type="EMBL" id="KAF3322267.1"/>
    </source>
</evidence>
<evidence type="ECO:0000256" key="19">
    <source>
        <dbReference type="SAM" id="MobiDB-lite"/>
    </source>
</evidence>
<evidence type="ECO:0000256" key="5">
    <source>
        <dbReference type="ARBA" id="ARBA00010918"/>
    </source>
</evidence>
<keyword evidence="10" id="KW-0479">Metal-binding</keyword>
<name>A0A833QIR8_9POAL</name>
<feature type="transmembrane region" description="Helical" evidence="20">
    <location>
        <begin position="396"/>
        <end position="420"/>
    </location>
</feature>
<protein>
    <recommendedName>
        <fullName evidence="6">Vacuolar membrane protease</fullName>
    </recommendedName>
    <alternativeName>
        <fullName evidence="18">FXNA-related family protease 1</fullName>
    </alternativeName>
</protein>
<comment type="subcellular location">
    <subcellularLocation>
        <location evidence="4">Endoplasmic reticulum membrane</location>
        <topology evidence="4">Multi-pass membrane protein</topology>
    </subcellularLocation>
    <subcellularLocation>
        <location evidence="3">Vacuole membrane</location>
        <topology evidence="3">Multi-pass membrane protein</topology>
    </subcellularLocation>
</comment>
<dbReference type="EMBL" id="SWLB01000025">
    <property type="protein sequence ID" value="KAF3322267.1"/>
    <property type="molecule type" value="Genomic_DNA"/>
</dbReference>
<evidence type="ECO:0000256" key="2">
    <source>
        <dbReference type="ARBA" id="ARBA00003273"/>
    </source>
</evidence>
<evidence type="ECO:0000259" key="21">
    <source>
        <dbReference type="Pfam" id="PF04389"/>
    </source>
</evidence>
<dbReference type="Proteomes" id="UP000623129">
    <property type="component" value="Unassembled WGS sequence"/>
</dbReference>
<dbReference type="CDD" id="cd03875">
    <property type="entry name" value="M28_Fxna_like"/>
    <property type="match status" value="1"/>
</dbReference>
<evidence type="ECO:0000256" key="7">
    <source>
        <dbReference type="ARBA" id="ARBA00022554"/>
    </source>
</evidence>
<evidence type="ECO:0000256" key="20">
    <source>
        <dbReference type="SAM" id="Phobius"/>
    </source>
</evidence>
<dbReference type="Gene3D" id="3.40.630.10">
    <property type="entry name" value="Zn peptidases"/>
    <property type="match status" value="1"/>
</dbReference>
<evidence type="ECO:0000256" key="10">
    <source>
        <dbReference type="ARBA" id="ARBA00022723"/>
    </source>
</evidence>
<dbReference type="SUPFAM" id="SSF53187">
    <property type="entry name" value="Zn-dependent exopeptidases"/>
    <property type="match status" value="1"/>
</dbReference>
<dbReference type="GO" id="GO:0005774">
    <property type="term" value="C:vacuolar membrane"/>
    <property type="evidence" value="ECO:0007669"/>
    <property type="project" value="UniProtKB-SubCell"/>
</dbReference>
<evidence type="ECO:0000256" key="11">
    <source>
        <dbReference type="ARBA" id="ARBA00022801"/>
    </source>
</evidence>
<dbReference type="InterPro" id="IPR007484">
    <property type="entry name" value="Peptidase_M28"/>
</dbReference>
<evidence type="ECO:0000256" key="12">
    <source>
        <dbReference type="ARBA" id="ARBA00022824"/>
    </source>
</evidence>
<evidence type="ECO:0000256" key="18">
    <source>
        <dbReference type="ARBA" id="ARBA00031512"/>
    </source>
</evidence>
<evidence type="ECO:0000256" key="13">
    <source>
        <dbReference type="ARBA" id="ARBA00022833"/>
    </source>
</evidence>
<dbReference type="GO" id="GO:0005789">
    <property type="term" value="C:endoplasmic reticulum membrane"/>
    <property type="evidence" value="ECO:0007669"/>
    <property type="project" value="UniProtKB-SubCell"/>
</dbReference>
<accession>A0A833QIR8</accession>
<evidence type="ECO:0000256" key="4">
    <source>
        <dbReference type="ARBA" id="ARBA00004477"/>
    </source>
</evidence>
<comment type="similarity">
    <text evidence="5">Belongs to the peptidase M28 family.</text>
</comment>
<feature type="domain" description="Peptidase M28" evidence="21">
    <location>
        <begin position="156"/>
        <end position="346"/>
    </location>
</feature>
<evidence type="ECO:0000256" key="9">
    <source>
        <dbReference type="ARBA" id="ARBA00022692"/>
    </source>
</evidence>
<feature type="region of interest" description="Disordered" evidence="19">
    <location>
        <begin position="1"/>
        <end position="28"/>
    </location>
</feature>
<keyword evidence="8" id="KW-0645">Protease</keyword>
<evidence type="ECO:0000256" key="8">
    <source>
        <dbReference type="ARBA" id="ARBA00022670"/>
    </source>
</evidence>
<evidence type="ECO:0000313" key="23">
    <source>
        <dbReference type="Proteomes" id="UP000623129"/>
    </source>
</evidence>
<feature type="transmembrane region" description="Helical" evidence="20">
    <location>
        <begin position="637"/>
        <end position="660"/>
    </location>
</feature>
<dbReference type="GO" id="GO:0046872">
    <property type="term" value="F:metal ion binding"/>
    <property type="evidence" value="ECO:0007669"/>
    <property type="project" value="UniProtKB-KW"/>
</dbReference>
<dbReference type="InterPro" id="IPR045175">
    <property type="entry name" value="M28_fam"/>
</dbReference>
<keyword evidence="16 20" id="KW-0472">Membrane</keyword>
<evidence type="ECO:0000256" key="16">
    <source>
        <dbReference type="ARBA" id="ARBA00023136"/>
    </source>
</evidence>
<comment type="function">
    <text evidence="2">May be involved in vacuolar sorting and osmoregulation.</text>
</comment>
<proteinExistence type="inferred from homology"/>
<reference evidence="22" key="1">
    <citation type="submission" date="2020-01" db="EMBL/GenBank/DDBJ databases">
        <title>Genome sequence of Kobresia littledalei, the first chromosome-level genome in the family Cyperaceae.</title>
        <authorList>
            <person name="Qu G."/>
        </authorList>
    </citation>
    <scope>NUCLEOTIDE SEQUENCE</scope>
    <source>
        <strain evidence="22">C.B.Clarke</strain>
        <tissue evidence="22">Leaf</tissue>
    </source>
</reference>
<keyword evidence="9 20" id="KW-0812">Transmembrane</keyword>
<sequence length="889" mass="97277">MKSGSISQPKPSVSNKHKPPKKKEPNEPKRSTFLWFTLLFLFINGAWAAYRLQSESLPFPLTAEQAGKRGFSEVSAMKHVKYLTSLGPHPVGSDSLDLAIEYVHKVAENIKKTAHWEVDVDVDLFHSETGVNQLSEGLFKGKTMLYSDLKHVVLRIVPKYLPEARENTILVSSHIDTVFSGEGAGDCSSCIAVMMELARGVSQWAHGFKSGVIFLFNTGEEEGLDGAHSFVTQHSWSSTIRFAIDLEAVGIGGKSGIFQGGSAPWALDIFASVSKYPSGQITAQDLFHSGAIKSATDFQIYQEVAGLPGLDFAFSDNTAVYHTKNDKMKLLKPGSLQHLGDNMLAFLLHTAASSKLYENIENNESSDTNQAVYFDILGMYMVVYTQKLASMLNNSVIFQSLLILATSLAMGGHTGGISFLISFLTTFLMFLFSISLSSIVAFVLPLLSPSPAPYIASPWLVIGLFGAPALVGALTGQHVGFVLLKSYIKKRNGVENLAKLEAERWLFKSGILQWLVLLILGNYFKVGSSYLALFWLASPAVAYGLMEATLTPARTPRQLKVITLIVGIAAPVTVSAGIVFRGLGNLIGTIVRLDRNPGGAPVWLGNALVAIYISVVICLMLVHLLSYIHFSGAKFPLVLSMVALLALSLGAVSMGVIPAFTDDFSRTVNAVHVVDTTGNDINAQEPLSYISLYSNTPGKLTREVESLKDEEFFCGRNNTIDFVTFTVNYGCWSYLDSISGWTKSEVPTIQVESDSKTDVRETLVSIDTKSATRWALAINMEEIDDFRLYVGSEELVTAGNKTEVDGWHIIQFAGGKNSPTKFRMELFWSSNSTQKVSERPHLLKLRADVLKVTARAEKILNKLPTWTSQFGKSTAPYNLAFLASLPVKF</sequence>
<keyword evidence="17" id="KW-0325">Glycoprotein</keyword>
<evidence type="ECO:0000256" key="14">
    <source>
        <dbReference type="ARBA" id="ARBA00022989"/>
    </source>
</evidence>
<evidence type="ECO:0000256" key="15">
    <source>
        <dbReference type="ARBA" id="ARBA00023049"/>
    </source>
</evidence>
<dbReference type="Pfam" id="PF04389">
    <property type="entry name" value="Peptidase_M28"/>
    <property type="match status" value="1"/>
</dbReference>
<comment type="caution">
    <text evidence="22">The sequence shown here is derived from an EMBL/GenBank/DDBJ whole genome shotgun (WGS) entry which is preliminary data.</text>
</comment>
<evidence type="ECO:0000256" key="3">
    <source>
        <dbReference type="ARBA" id="ARBA00004128"/>
    </source>
</evidence>
<dbReference type="InterPro" id="IPR048024">
    <property type="entry name" value="Fxna-like_M28_dom"/>
</dbReference>
<feature type="transmembrane region" description="Helical" evidence="20">
    <location>
        <begin position="603"/>
        <end position="625"/>
    </location>
</feature>
<dbReference type="PANTHER" id="PTHR12147:SF58">
    <property type="entry name" value="VACUOLAR MEMBRANE PROTEASE"/>
    <property type="match status" value="1"/>
</dbReference>
<dbReference type="GO" id="GO:0008235">
    <property type="term" value="F:metalloexopeptidase activity"/>
    <property type="evidence" value="ECO:0007669"/>
    <property type="project" value="InterPro"/>
</dbReference>
<evidence type="ECO:0000256" key="1">
    <source>
        <dbReference type="ARBA" id="ARBA00001947"/>
    </source>
</evidence>
<dbReference type="PANTHER" id="PTHR12147">
    <property type="entry name" value="METALLOPEPTIDASE M28 FAMILY MEMBER"/>
    <property type="match status" value="1"/>
</dbReference>
<evidence type="ECO:0000256" key="17">
    <source>
        <dbReference type="ARBA" id="ARBA00023180"/>
    </source>
</evidence>
<dbReference type="AlphaFoldDB" id="A0A833QIR8"/>
<keyword evidence="7" id="KW-0926">Vacuole</keyword>
<keyword evidence="13" id="KW-0862">Zinc</keyword>
<dbReference type="FunFam" id="3.40.630.10:FF:000008">
    <property type="entry name" value="Endoplasmic reticulum metallopeptidase 1"/>
    <property type="match status" value="1"/>
</dbReference>
<comment type="cofactor">
    <cofactor evidence="1">
        <name>Zn(2+)</name>
        <dbReference type="ChEBI" id="CHEBI:29105"/>
    </cofactor>
</comment>
<keyword evidence="11" id="KW-0378">Hydrolase</keyword>
<dbReference type="OrthoDB" id="76293at2759"/>
<keyword evidence="15" id="KW-0482">Metalloprotease</keyword>
<evidence type="ECO:0000256" key="6">
    <source>
        <dbReference type="ARBA" id="ARBA00017435"/>
    </source>
</evidence>